<accession>A0A6J4QZF8</accession>
<dbReference type="AlphaFoldDB" id="A0A6J4QZF8"/>
<evidence type="ECO:0000313" key="2">
    <source>
        <dbReference type="EMBL" id="CAA9459667.1"/>
    </source>
</evidence>
<reference evidence="2" key="1">
    <citation type="submission" date="2020-02" db="EMBL/GenBank/DDBJ databases">
        <authorList>
            <person name="Meier V. D."/>
        </authorList>
    </citation>
    <scope>NUCLEOTIDE SEQUENCE</scope>
    <source>
        <strain evidence="2">AVDCRST_MAG58</strain>
    </source>
</reference>
<feature type="region of interest" description="Disordered" evidence="1">
    <location>
        <begin position="1"/>
        <end position="30"/>
    </location>
</feature>
<sequence>MRRTERIRRGVNEKRSFWDGRQGGDQGSDPADVVEVAVTQEQVAHALGRNTGGLETAE</sequence>
<protein>
    <submittedName>
        <fullName evidence="2">Uncharacterized protein</fullName>
    </submittedName>
</protein>
<gene>
    <name evidence="2" type="ORF">AVDCRST_MAG58-2325</name>
</gene>
<name>A0A6J4QZF8_9ACTN</name>
<proteinExistence type="predicted"/>
<feature type="compositionally biased region" description="Basic and acidic residues" evidence="1">
    <location>
        <begin position="7"/>
        <end position="18"/>
    </location>
</feature>
<evidence type="ECO:0000256" key="1">
    <source>
        <dbReference type="SAM" id="MobiDB-lite"/>
    </source>
</evidence>
<dbReference type="EMBL" id="CADCVF010000046">
    <property type="protein sequence ID" value="CAA9459667.1"/>
    <property type="molecule type" value="Genomic_DNA"/>
</dbReference>
<organism evidence="2">
    <name type="scientific">uncultured Rubrobacteraceae bacterium</name>
    <dbReference type="NCBI Taxonomy" id="349277"/>
    <lineage>
        <taxon>Bacteria</taxon>
        <taxon>Bacillati</taxon>
        <taxon>Actinomycetota</taxon>
        <taxon>Rubrobacteria</taxon>
        <taxon>Rubrobacterales</taxon>
        <taxon>Rubrobacteraceae</taxon>
        <taxon>environmental samples</taxon>
    </lineage>
</organism>